<organism evidence="1 2">
    <name type="scientific">Araneus ventricosus</name>
    <name type="common">Orbweaver spider</name>
    <name type="synonym">Epeira ventricosa</name>
    <dbReference type="NCBI Taxonomy" id="182803"/>
    <lineage>
        <taxon>Eukaryota</taxon>
        <taxon>Metazoa</taxon>
        <taxon>Ecdysozoa</taxon>
        <taxon>Arthropoda</taxon>
        <taxon>Chelicerata</taxon>
        <taxon>Arachnida</taxon>
        <taxon>Araneae</taxon>
        <taxon>Araneomorphae</taxon>
        <taxon>Entelegynae</taxon>
        <taxon>Araneoidea</taxon>
        <taxon>Araneidae</taxon>
        <taxon>Araneus</taxon>
    </lineage>
</organism>
<evidence type="ECO:0000313" key="2">
    <source>
        <dbReference type="Proteomes" id="UP000499080"/>
    </source>
</evidence>
<dbReference type="AlphaFoldDB" id="A0A4Y2ISG1"/>
<dbReference type="EMBL" id="BGPR01002903">
    <property type="protein sequence ID" value="GBM80781.1"/>
    <property type="molecule type" value="Genomic_DNA"/>
</dbReference>
<dbReference type="Proteomes" id="UP000499080">
    <property type="component" value="Unassembled WGS sequence"/>
</dbReference>
<name>A0A4Y2ISG1_ARAVE</name>
<evidence type="ECO:0000313" key="1">
    <source>
        <dbReference type="EMBL" id="GBM80781.1"/>
    </source>
</evidence>
<sequence>MFVQIINFHGVPKHAFMMQCSQFLSPNAVALILRRLKCRIPPDECGIRPSTAEELRESRNKLRSSHCVPTQVFKSHRLACHCSHGNERNLWLSILIMNGALGGQP</sequence>
<gene>
    <name evidence="1" type="ORF">AVEN_258819_1</name>
</gene>
<keyword evidence="2" id="KW-1185">Reference proteome</keyword>
<protein>
    <submittedName>
        <fullName evidence="1">Uncharacterized protein</fullName>
    </submittedName>
</protein>
<reference evidence="1 2" key="1">
    <citation type="journal article" date="2019" name="Sci. Rep.">
        <title>Orb-weaving spider Araneus ventricosus genome elucidates the spidroin gene catalogue.</title>
        <authorList>
            <person name="Kono N."/>
            <person name="Nakamura H."/>
            <person name="Ohtoshi R."/>
            <person name="Moran D.A.P."/>
            <person name="Shinohara A."/>
            <person name="Yoshida Y."/>
            <person name="Fujiwara M."/>
            <person name="Mori M."/>
            <person name="Tomita M."/>
            <person name="Arakawa K."/>
        </authorList>
    </citation>
    <scope>NUCLEOTIDE SEQUENCE [LARGE SCALE GENOMIC DNA]</scope>
</reference>
<accession>A0A4Y2ISG1</accession>
<proteinExistence type="predicted"/>
<comment type="caution">
    <text evidence="1">The sequence shown here is derived from an EMBL/GenBank/DDBJ whole genome shotgun (WGS) entry which is preliminary data.</text>
</comment>